<comment type="caution">
    <text evidence="2">The sequence shown here is derived from an EMBL/GenBank/DDBJ whole genome shotgun (WGS) entry which is preliminary data.</text>
</comment>
<gene>
    <name evidence="2" type="ORF">IBL28_04020</name>
</gene>
<proteinExistence type="predicted"/>
<dbReference type="RefSeq" id="WP_187964269.1">
    <property type="nucleotide sequence ID" value="NZ_JACVDC010000006.1"/>
</dbReference>
<reference evidence="2 3" key="1">
    <citation type="submission" date="2020-09" db="EMBL/GenBank/DDBJ databases">
        <title>Sinomicrobium weinanense sp. nov., a halophilic bacteria isolated from saline-alkali soil.</title>
        <authorList>
            <person name="Wu P."/>
            <person name="Ren H."/>
            <person name="Mei Y."/>
            <person name="Liang Y."/>
            <person name="Chen Z."/>
        </authorList>
    </citation>
    <scope>NUCLEOTIDE SEQUENCE [LARGE SCALE GENOMIC DNA]</scope>
    <source>
        <strain evidence="2 3">FJxs</strain>
    </source>
</reference>
<feature type="chain" id="PRO_5037885791" description="Lipoprotein" evidence="1">
    <location>
        <begin position="25"/>
        <end position="184"/>
    </location>
</feature>
<keyword evidence="1" id="KW-0732">Signal</keyword>
<accession>A0A926JPU4</accession>
<sequence>MKKILLAGLIAVLFISCSNTISKAEAEKIIKDCIEEHPKHGKIYVWKGRNTFYKDSILHNERLDVLKKLGEEGYLKLDLEEQRDTCTIYNLTLNNKSKEYTLKSYEKTGWNIETDYEVLKTYDYEFVSIKEIWKVPKTKATLVTVVYKKVNKTPFFELSEDKTDFKTVKETIWESSYDYWKSCD</sequence>
<evidence type="ECO:0008006" key="4">
    <source>
        <dbReference type="Google" id="ProtNLM"/>
    </source>
</evidence>
<dbReference type="AlphaFoldDB" id="A0A926JPU4"/>
<dbReference type="EMBL" id="JACVDC010000006">
    <property type="protein sequence ID" value="MBC9795119.1"/>
    <property type="molecule type" value="Genomic_DNA"/>
</dbReference>
<evidence type="ECO:0000256" key="1">
    <source>
        <dbReference type="SAM" id="SignalP"/>
    </source>
</evidence>
<organism evidence="2 3">
    <name type="scientific">Sinomicrobium weinanense</name>
    <dbReference type="NCBI Taxonomy" id="2842200"/>
    <lineage>
        <taxon>Bacteria</taxon>
        <taxon>Pseudomonadati</taxon>
        <taxon>Bacteroidota</taxon>
        <taxon>Flavobacteriia</taxon>
        <taxon>Flavobacteriales</taxon>
        <taxon>Flavobacteriaceae</taxon>
        <taxon>Sinomicrobium</taxon>
    </lineage>
</organism>
<name>A0A926JPU4_9FLAO</name>
<evidence type="ECO:0000313" key="3">
    <source>
        <dbReference type="Proteomes" id="UP000653730"/>
    </source>
</evidence>
<dbReference type="PROSITE" id="PS51257">
    <property type="entry name" value="PROKAR_LIPOPROTEIN"/>
    <property type="match status" value="1"/>
</dbReference>
<feature type="signal peptide" evidence="1">
    <location>
        <begin position="1"/>
        <end position="24"/>
    </location>
</feature>
<evidence type="ECO:0000313" key="2">
    <source>
        <dbReference type="EMBL" id="MBC9795119.1"/>
    </source>
</evidence>
<keyword evidence="3" id="KW-1185">Reference proteome</keyword>
<dbReference type="Proteomes" id="UP000653730">
    <property type="component" value="Unassembled WGS sequence"/>
</dbReference>
<protein>
    <recommendedName>
        <fullName evidence="4">Lipoprotein</fullName>
    </recommendedName>
</protein>